<feature type="chain" id="PRO_5035754174" evidence="1">
    <location>
        <begin position="21"/>
        <end position="380"/>
    </location>
</feature>
<keyword evidence="1" id="KW-0732">Signal</keyword>
<dbReference type="GO" id="GO:0051879">
    <property type="term" value="F:Hsp90 protein binding"/>
    <property type="evidence" value="ECO:0007669"/>
    <property type="project" value="TreeGrafter"/>
</dbReference>
<protein>
    <submittedName>
        <fullName evidence="2">Translocation protein sec72</fullName>
    </submittedName>
</protein>
<dbReference type="InterPro" id="IPR011990">
    <property type="entry name" value="TPR-like_helical_dom_sf"/>
</dbReference>
<evidence type="ECO:0000313" key="3">
    <source>
        <dbReference type="Proteomes" id="UP000469559"/>
    </source>
</evidence>
<dbReference type="GO" id="GO:0005829">
    <property type="term" value="C:cytosol"/>
    <property type="evidence" value="ECO:0007669"/>
    <property type="project" value="TreeGrafter"/>
</dbReference>
<dbReference type="Pfam" id="PF13181">
    <property type="entry name" value="TPR_8"/>
    <property type="match status" value="1"/>
</dbReference>
<evidence type="ECO:0000313" key="2">
    <source>
        <dbReference type="EMBL" id="TVY16100.1"/>
    </source>
</evidence>
<dbReference type="InterPro" id="IPR019734">
    <property type="entry name" value="TPR_rpt"/>
</dbReference>
<keyword evidence="3" id="KW-1185">Reference proteome</keyword>
<dbReference type="PANTHER" id="PTHR46035:SF3">
    <property type="entry name" value="TRANSLOCATION PROTEIN SEC72"/>
    <property type="match status" value="1"/>
</dbReference>
<gene>
    <name evidence="2" type="primary">sec72</name>
    <name evidence="2" type="ORF">LARI1_G006038</name>
</gene>
<proteinExistence type="predicted"/>
<dbReference type="GO" id="GO:0006457">
    <property type="term" value="P:protein folding"/>
    <property type="evidence" value="ECO:0007669"/>
    <property type="project" value="TreeGrafter"/>
</dbReference>
<dbReference type="AlphaFoldDB" id="A0A8T9B7U9"/>
<organism evidence="2 3">
    <name type="scientific">Lachnellula arida</name>
    <dbReference type="NCBI Taxonomy" id="1316785"/>
    <lineage>
        <taxon>Eukaryota</taxon>
        <taxon>Fungi</taxon>
        <taxon>Dikarya</taxon>
        <taxon>Ascomycota</taxon>
        <taxon>Pezizomycotina</taxon>
        <taxon>Leotiomycetes</taxon>
        <taxon>Helotiales</taxon>
        <taxon>Lachnaceae</taxon>
        <taxon>Lachnellula</taxon>
    </lineage>
</organism>
<sequence>MQFTSTLLLAASALATLATANIVHFVNQDSTTRTIYFTATAGGDSIASLTVPGLATESATFPDAWIGNWYSVSDGAENVPGMLGEAAWNGFGGANYFDVSAIVNPDDIVGVKEIFPKFSATPISGCQSFPCSNAYNKPDDIATLSTQDTELICLLGNIANERRHARDFAEKNLDRNQSKALRMEDPDTFTLVPLHMDPASKTISSSTPSRALQEELTALNDLHKAFKKLDTDVPPPPIPVNPKRSAGITKLRESGNAEFRKGKHADAITYYTLGLQMALTRPAWEPSGLVRDEVAGLYSNRAMAHVAISNWVEGSLDAEASVEAKKAGNAKAWWRKGRCLIEMGRLEEAREWVGKGLEMEGNEADLVTLLKEIEAKGKKS</sequence>
<dbReference type="GO" id="GO:0030544">
    <property type="term" value="F:Hsp70 protein binding"/>
    <property type="evidence" value="ECO:0007669"/>
    <property type="project" value="TreeGrafter"/>
</dbReference>
<reference evidence="2 3" key="1">
    <citation type="submission" date="2018-05" db="EMBL/GenBank/DDBJ databases">
        <title>Whole genome sequencing for identification of molecular markers to develop diagnostic detection tools for the regulated plant pathogen Lachnellula willkommii.</title>
        <authorList>
            <person name="Giroux E."/>
            <person name="Bilodeau G."/>
        </authorList>
    </citation>
    <scope>NUCLEOTIDE SEQUENCE [LARGE SCALE GENOMIC DNA]</scope>
    <source>
        <strain evidence="2 3">CBS 203.66</strain>
    </source>
</reference>
<name>A0A8T9B7U9_9HELO</name>
<dbReference type="PANTHER" id="PTHR46035">
    <property type="entry name" value="TETRATRICOPEPTIDE REPEAT PROTEIN 4"/>
    <property type="match status" value="1"/>
</dbReference>
<dbReference type="Proteomes" id="UP000469559">
    <property type="component" value="Unassembled WGS sequence"/>
</dbReference>
<evidence type="ECO:0000256" key="1">
    <source>
        <dbReference type="SAM" id="SignalP"/>
    </source>
</evidence>
<dbReference type="GO" id="GO:0005634">
    <property type="term" value="C:nucleus"/>
    <property type="evidence" value="ECO:0007669"/>
    <property type="project" value="TreeGrafter"/>
</dbReference>
<dbReference type="OrthoDB" id="433738at2759"/>
<feature type="signal peptide" evidence="1">
    <location>
        <begin position="1"/>
        <end position="20"/>
    </location>
</feature>
<dbReference type="Gene3D" id="1.25.40.10">
    <property type="entry name" value="Tetratricopeptide repeat domain"/>
    <property type="match status" value="1"/>
</dbReference>
<accession>A0A8T9B7U9</accession>
<dbReference type="EMBL" id="QGMF01000411">
    <property type="protein sequence ID" value="TVY16100.1"/>
    <property type="molecule type" value="Genomic_DNA"/>
</dbReference>
<dbReference type="SUPFAM" id="SSF48452">
    <property type="entry name" value="TPR-like"/>
    <property type="match status" value="1"/>
</dbReference>
<comment type="caution">
    <text evidence="2">The sequence shown here is derived from an EMBL/GenBank/DDBJ whole genome shotgun (WGS) entry which is preliminary data.</text>
</comment>